<feature type="compositionally biased region" description="Low complexity" evidence="8">
    <location>
        <begin position="112"/>
        <end position="136"/>
    </location>
</feature>
<evidence type="ECO:0000256" key="6">
    <source>
        <dbReference type="ARBA" id="ARBA00023242"/>
    </source>
</evidence>
<evidence type="ECO:0000256" key="8">
    <source>
        <dbReference type="SAM" id="MobiDB-lite"/>
    </source>
</evidence>
<dbReference type="GO" id="GO:0003677">
    <property type="term" value="F:DNA binding"/>
    <property type="evidence" value="ECO:0007669"/>
    <property type="project" value="UniProtKB-KW"/>
</dbReference>
<sequence>MAEPHHNTNMFRPPFNPSAVLAPPAHPTLSENAPIDQFIQSGADGSSYYPGYATPSEHDYFSLFADNQQQPPPMLGKTGLAPTYSTTAVPPDALNANRKRKKDGVSSNGTGTAPTKKAAQSAAAKKTKKQQQAQLDLSDEEDDLDVGAGDGTLPERERRLLKNRKAAQQFRKRQKNHILELEARVETLSTENSTLTSQVELLHAENKLIREQLDYMRSFVLNALQFTFPPGGMGGGMGPMGAMAMHDLQKSMIPPDSSRP</sequence>
<evidence type="ECO:0000256" key="2">
    <source>
        <dbReference type="ARBA" id="ARBA00007163"/>
    </source>
</evidence>
<evidence type="ECO:0000259" key="9">
    <source>
        <dbReference type="PROSITE" id="PS50217"/>
    </source>
</evidence>
<evidence type="ECO:0000313" key="11">
    <source>
        <dbReference type="Proteomes" id="UP000011083"/>
    </source>
</evidence>
<evidence type="ECO:0000256" key="1">
    <source>
        <dbReference type="ARBA" id="ARBA00004123"/>
    </source>
</evidence>
<dbReference type="RefSeq" id="XP_004338339.1">
    <property type="nucleotide sequence ID" value="XM_004338291.1"/>
</dbReference>
<dbReference type="SMART" id="SM00338">
    <property type="entry name" value="BRLZ"/>
    <property type="match status" value="1"/>
</dbReference>
<dbReference type="PANTHER" id="PTHR47416:SF8">
    <property type="entry name" value="BASIC-LEUCINE ZIPPER TRANSCRIPTION FACTOR E-RELATED"/>
    <property type="match status" value="1"/>
</dbReference>
<keyword evidence="5" id="KW-0804">Transcription</keyword>
<dbReference type="PANTHER" id="PTHR47416">
    <property type="entry name" value="BASIC-LEUCINE ZIPPER TRANSCRIPTION FACTOR F-RELATED"/>
    <property type="match status" value="1"/>
</dbReference>
<evidence type="ECO:0000256" key="7">
    <source>
        <dbReference type="SAM" id="Coils"/>
    </source>
</evidence>
<dbReference type="Proteomes" id="UP000011083">
    <property type="component" value="Unassembled WGS sequence"/>
</dbReference>
<reference evidence="10 11" key="1">
    <citation type="journal article" date="2013" name="Genome Biol.">
        <title>Genome of Acanthamoeba castellanii highlights extensive lateral gene transfer and early evolution of tyrosine kinase signaling.</title>
        <authorList>
            <person name="Clarke M."/>
            <person name="Lohan A.J."/>
            <person name="Liu B."/>
            <person name="Lagkouvardos I."/>
            <person name="Roy S."/>
            <person name="Zafar N."/>
            <person name="Bertelli C."/>
            <person name="Schilde C."/>
            <person name="Kianianmomeni A."/>
            <person name="Burglin T.R."/>
            <person name="Frech C."/>
            <person name="Turcotte B."/>
            <person name="Kopec K.O."/>
            <person name="Synnott J.M."/>
            <person name="Choo C."/>
            <person name="Paponov I."/>
            <person name="Finkler A."/>
            <person name="Soon Heng Tan C."/>
            <person name="Hutchins A.P."/>
            <person name="Weinmeier T."/>
            <person name="Rattei T."/>
            <person name="Chu J.S."/>
            <person name="Gimenez G."/>
            <person name="Irimia M."/>
            <person name="Rigden D.J."/>
            <person name="Fitzpatrick D.A."/>
            <person name="Lorenzo-Morales J."/>
            <person name="Bateman A."/>
            <person name="Chiu C.H."/>
            <person name="Tang P."/>
            <person name="Hegemann P."/>
            <person name="Fromm H."/>
            <person name="Raoult D."/>
            <person name="Greub G."/>
            <person name="Miranda-Saavedra D."/>
            <person name="Chen N."/>
            <person name="Nash P."/>
            <person name="Ginger M.L."/>
            <person name="Horn M."/>
            <person name="Schaap P."/>
            <person name="Caler L."/>
            <person name="Loftus B."/>
        </authorList>
    </citation>
    <scope>NUCLEOTIDE SEQUENCE [LARGE SCALE GENOMIC DNA]</scope>
    <source>
        <strain evidence="10 11">Neff</strain>
    </source>
</reference>
<dbReference type="GO" id="GO:0005634">
    <property type="term" value="C:nucleus"/>
    <property type="evidence" value="ECO:0007669"/>
    <property type="project" value="UniProtKB-SubCell"/>
</dbReference>
<organism evidence="10 11">
    <name type="scientific">Acanthamoeba castellanii (strain ATCC 30010 / Neff)</name>
    <dbReference type="NCBI Taxonomy" id="1257118"/>
    <lineage>
        <taxon>Eukaryota</taxon>
        <taxon>Amoebozoa</taxon>
        <taxon>Discosea</taxon>
        <taxon>Longamoebia</taxon>
        <taxon>Centramoebida</taxon>
        <taxon>Acanthamoebidae</taxon>
        <taxon>Acanthamoeba</taxon>
    </lineage>
</organism>
<dbReference type="GeneID" id="14916995"/>
<keyword evidence="4" id="KW-0238">DNA-binding</keyword>
<dbReference type="OrthoDB" id="20712at2759"/>
<feature type="domain" description="BZIP" evidence="9">
    <location>
        <begin position="153"/>
        <end position="216"/>
    </location>
</feature>
<dbReference type="PROSITE" id="PS50217">
    <property type="entry name" value="BZIP"/>
    <property type="match status" value="1"/>
</dbReference>
<evidence type="ECO:0000313" key="10">
    <source>
        <dbReference type="EMBL" id="ELR16326.1"/>
    </source>
</evidence>
<comment type="similarity">
    <text evidence="2">Belongs to the bZIP family.</text>
</comment>
<gene>
    <name evidence="10" type="ORF">ACA1_203700</name>
</gene>
<evidence type="ECO:0000256" key="3">
    <source>
        <dbReference type="ARBA" id="ARBA00023015"/>
    </source>
</evidence>
<feature type="coiled-coil region" evidence="7">
    <location>
        <begin position="171"/>
        <end position="198"/>
    </location>
</feature>
<dbReference type="EMBL" id="KB008001">
    <property type="protein sequence ID" value="ELR16326.1"/>
    <property type="molecule type" value="Genomic_DNA"/>
</dbReference>
<dbReference type="AlphaFoldDB" id="L8GW57"/>
<keyword evidence="7" id="KW-0175">Coiled coil</keyword>
<comment type="subcellular location">
    <subcellularLocation>
        <location evidence="1">Nucleus</location>
    </subcellularLocation>
</comment>
<dbReference type="InterPro" id="IPR004827">
    <property type="entry name" value="bZIP"/>
</dbReference>
<dbReference type="InterPro" id="IPR046347">
    <property type="entry name" value="bZIP_sf"/>
</dbReference>
<dbReference type="Pfam" id="PF00170">
    <property type="entry name" value="bZIP_1"/>
    <property type="match status" value="1"/>
</dbReference>
<protein>
    <submittedName>
        <fullName evidence="10">BZIP transcription factor domain containing protein</fullName>
    </submittedName>
</protein>
<keyword evidence="6" id="KW-0539">Nucleus</keyword>
<dbReference type="CDD" id="cd14704">
    <property type="entry name" value="bZIP_HY5-like"/>
    <property type="match status" value="1"/>
</dbReference>
<feature type="region of interest" description="Disordered" evidence="8">
    <location>
        <begin position="1"/>
        <end position="52"/>
    </location>
</feature>
<evidence type="ECO:0000256" key="4">
    <source>
        <dbReference type="ARBA" id="ARBA00023125"/>
    </source>
</evidence>
<keyword evidence="3" id="KW-0805">Transcription regulation</keyword>
<name>L8GW57_ACACF</name>
<evidence type="ECO:0000256" key="5">
    <source>
        <dbReference type="ARBA" id="ARBA00023163"/>
    </source>
</evidence>
<dbReference type="VEuPathDB" id="AmoebaDB:ACA1_203700"/>
<dbReference type="SUPFAM" id="SSF57959">
    <property type="entry name" value="Leucine zipper domain"/>
    <property type="match status" value="1"/>
</dbReference>
<keyword evidence="11" id="KW-1185">Reference proteome</keyword>
<dbReference type="STRING" id="1257118.L8GW57"/>
<dbReference type="Gene3D" id="1.20.5.170">
    <property type="match status" value="1"/>
</dbReference>
<proteinExistence type="inferred from homology"/>
<dbReference type="GO" id="GO:0003700">
    <property type="term" value="F:DNA-binding transcription factor activity"/>
    <property type="evidence" value="ECO:0007669"/>
    <property type="project" value="InterPro"/>
</dbReference>
<dbReference type="PROSITE" id="PS00036">
    <property type="entry name" value="BZIP_BASIC"/>
    <property type="match status" value="1"/>
</dbReference>
<feature type="region of interest" description="Disordered" evidence="8">
    <location>
        <begin position="66"/>
        <end position="157"/>
    </location>
</feature>
<dbReference type="KEGG" id="acan:ACA1_203700"/>
<accession>L8GW57</accession>